<evidence type="ECO:0000313" key="6">
    <source>
        <dbReference type="EMBL" id="CDQ10329.1"/>
    </source>
</evidence>
<dbReference type="Pfam" id="PF13520">
    <property type="entry name" value="AA_permease_2"/>
    <property type="match status" value="1"/>
</dbReference>
<feature type="transmembrane region" description="Helical" evidence="5">
    <location>
        <begin position="244"/>
        <end position="266"/>
    </location>
</feature>
<feature type="transmembrane region" description="Helical" evidence="5">
    <location>
        <begin position="140"/>
        <end position="162"/>
    </location>
</feature>
<feature type="transmembrane region" description="Helical" evidence="5">
    <location>
        <begin position="54"/>
        <end position="75"/>
    </location>
</feature>
<feature type="transmembrane region" description="Helical" evidence="5">
    <location>
        <begin position="373"/>
        <end position="395"/>
    </location>
</feature>
<dbReference type="RefSeq" id="WP_035192812.1">
    <property type="nucleotide sequence ID" value="NZ_CCCS020000035.1"/>
</dbReference>
<feature type="transmembrane region" description="Helical" evidence="5">
    <location>
        <begin position="407"/>
        <end position="430"/>
    </location>
</feature>
<feature type="transmembrane region" description="Helical" evidence="5">
    <location>
        <begin position="494"/>
        <end position="515"/>
    </location>
</feature>
<keyword evidence="2 5" id="KW-0812">Transmembrane</keyword>
<feature type="transmembrane region" description="Helical" evidence="5">
    <location>
        <begin position="286"/>
        <end position="306"/>
    </location>
</feature>
<dbReference type="AlphaFoldDB" id="A0A060UUS4"/>
<dbReference type="EMBL" id="LT841305">
    <property type="protein sequence ID" value="SMH64356.1"/>
    <property type="molecule type" value="Genomic_DNA"/>
</dbReference>
<evidence type="ECO:0000256" key="4">
    <source>
        <dbReference type="ARBA" id="ARBA00023136"/>
    </source>
</evidence>
<reference evidence="6" key="2">
    <citation type="submission" date="2014-07" db="EMBL/GenBank/DDBJ databases">
        <title>Initial genome analysis of the psychrotolerant acidophile Acidithiobacillus ferrivorans CF27: insights into iron and sulfur oxidation pathways and into biofilm formation.</title>
        <authorList>
            <person name="Talla E."/>
            <person name="Hedrich S."/>
            <person name="Mangenot S."/>
            <person name="Ji B."/>
            <person name="Johnson D.B."/>
            <person name="Barbe V."/>
            <person name="Bonnefoy V."/>
        </authorList>
    </citation>
    <scope>NUCLEOTIDE SEQUENCE [LARGE SCALE GENOMIC DNA]</scope>
    <source>
        <strain evidence="6">CF27</strain>
    </source>
</reference>
<evidence type="ECO:0000313" key="7">
    <source>
        <dbReference type="EMBL" id="SMH64356.1"/>
    </source>
</evidence>
<feature type="transmembrane region" description="Helical" evidence="5">
    <location>
        <begin position="21"/>
        <end position="42"/>
    </location>
</feature>
<feature type="transmembrane region" description="Helical" evidence="5">
    <location>
        <begin position="466"/>
        <end position="488"/>
    </location>
</feature>
<dbReference type="InterPro" id="IPR052962">
    <property type="entry name" value="AA_Transporter_AGT"/>
</dbReference>
<evidence type="ECO:0000256" key="3">
    <source>
        <dbReference type="ARBA" id="ARBA00022989"/>
    </source>
</evidence>
<dbReference type="EMBL" id="CCCS020000035">
    <property type="protein sequence ID" value="CDQ10329.1"/>
    <property type="molecule type" value="Genomic_DNA"/>
</dbReference>
<organism evidence="6">
    <name type="scientific">Acidithiobacillus ferrivorans</name>
    <dbReference type="NCBI Taxonomy" id="160808"/>
    <lineage>
        <taxon>Bacteria</taxon>
        <taxon>Pseudomonadati</taxon>
        <taxon>Pseudomonadota</taxon>
        <taxon>Acidithiobacillia</taxon>
        <taxon>Acidithiobacillales</taxon>
        <taxon>Acidithiobacillaceae</taxon>
        <taxon>Acidithiobacillus</taxon>
    </lineage>
</organism>
<keyword evidence="8" id="KW-1185">Reference proteome</keyword>
<keyword evidence="3 5" id="KW-1133">Transmembrane helix</keyword>
<dbReference type="PANTHER" id="PTHR47547">
    <property type="match status" value="1"/>
</dbReference>
<evidence type="ECO:0000256" key="1">
    <source>
        <dbReference type="ARBA" id="ARBA00004141"/>
    </source>
</evidence>
<evidence type="ECO:0000256" key="2">
    <source>
        <dbReference type="ARBA" id="ARBA00022692"/>
    </source>
</evidence>
<dbReference type="PIRSF" id="PIRSF006060">
    <property type="entry name" value="AA_transporter"/>
    <property type="match status" value="1"/>
</dbReference>
<evidence type="ECO:0000313" key="8">
    <source>
        <dbReference type="Proteomes" id="UP000193925"/>
    </source>
</evidence>
<comment type="subcellular location">
    <subcellularLocation>
        <location evidence="1">Membrane</location>
        <topology evidence="1">Multi-pass membrane protein</topology>
    </subcellularLocation>
</comment>
<dbReference type="InterPro" id="IPR002293">
    <property type="entry name" value="AA/rel_permease1"/>
</dbReference>
<dbReference type="Proteomes" id="UP000193925">
    <property type="component" value="Chromosome AFERRI"/>
</dbReference>
<sequence>MASVKHRTIKGKLRREGSLHGLILACVGASIGSGWLFGPLYTAQQAGPYAVGSWLIGAFAILLLALVFAELGPLIPRAGAVVHLAHVGNGPIIGHMWSWILFLSYATIAPIEVTAILTYANNYLPGLLLQHSDLLSSKGFAVALVLLAFFVAINFLVVRWVLKINNGATWWKISIPVLTVGVLLATSWHSGNFVVHARNATADVHGMFVAVATGGVIFSLLGFRHAIDLAGESKNPKRDVPIAVIASVLIASGIYIALQVAFIGAIQPADLAAGGWQHLQFSGINGPFAALAAAVGAGWLAVLLYVDAFVSPGGTALIYTTTAARVTLATADTGALPKWVAHINRHGVPWASLILLYVVGAIFFFPFPSWQKMVGYIASMTVLSYIIGPIALIQLRRAMPDLERPFRLWAAPVIAPLTFVVASWIVFWAGLNTLNFIFGTLFALLILYALTGIWRKGRWSAMGWQYMWWIIPYFLGLWGISWLSPAILGGTGVLGFFSGMAAVAILSLLIFYVAIHQAVADSTMRAYMHHFSKRGSSGP</sequence>
<dbReference type="GO" id="GO:0016020">
    <property type="term" value="C:membrane"/>
    <property type="evidence" value="ECO:0007669"/>
    <property type="project" value="UniProtKB-SubCell"/>
</dbReference>
<feature type="transmembrane region" description="Helical" evidence="5">
    <location>
        <begin position="169"/>
        <end position="189"/>
    </location>
</feature>
<keyword evidence="4 5" id="KW-0472">Membrane</keyword>
<feature type="transmembrane region" description="Helical" evidence="5">
    <location>
        <begin position="204"/>
        <end position="223"/>
    </location>
</feature>
<dbReference type="GO" id="GO:0022857">
    <property type="term" value="F:transmembrane transporter activity"/>
    <property type="evidence" value="ECO:0007669"/>
    <property type="project" value="InterPro"/>
</dbReference>
<feature type="transmembrane region" description="Helical" evidence="5">
    <location>
        <begin position="348"/>
        <end position="367"/>
    </location>
</feature>
<dbReference type="Gene3D" id="1.20.1740.10">
    <property type="entry name" value="Amino acid/polyamine transporter I"/>
    <property type="match status" value="1"/>
</dbReference>
<name>A0A060UUS4_9PROT</name>
<accession>A0A060UUS4</accession>
<feature type="transmembrane region" description="Helical" evidence="5">
    <location>
        <begin position="96"/>
        <end position="120"/>
    </location>
</feature>
<gene>
    <name evidence="7" type="ORF">AFERRI_10389</name>
    <name evidence="6" type="ORF">AFERRI_400110</name>
</gene>
<feature type="transmembrane region" description="Helical" evidence="5">
    <location>
        <begin position="436"/>
        <end position="454"/>
    </location>
</feature>
<reference evidence="6" key="1">
    <citation type="submission" date="2014-03" db="EMBL/GenBank/DDBJ databases">
        <authorList>
            <person name="Genoscope - CEA"/>
        </authorList>
    </citation>
    <scope>NUCLEOTIDE SEQUENCE [LARGE SCALE GENOMIC DNA]</scope>
    <source>
        <strain evidence="6">CF27</strain>
    </source>
</reference>
<proteinExistence type="predicted"/>
<dbReference type="PANTHER" id="PTHR47547:SF1">
    <property type="entry name" value="ASPARTATE-PROTON SYMPORTER"/>
    <property type="match status" value="1"/>
</dbReference>
<protein>
    <submittedName>
        <fullName evidence="6">Amino acid permease-associated region</fullName>
    </submittedName>
</protein>
<evidence type="ECO:0000256" key="5">
    <source>
        <dbReference type="SAM" id="Phobius"/>
    </source>
</evidence>
<reference evidence="7 8" key="3">
    <citation type="submission" date="2017-03" db="EMBL/GenBank/DDBJ databases">
        <authorList>
            <person name="Regsiter A."/>
            <person name="William W."/>
        </authorList>
    </citation>
    <scope>NUCLEOTIDE SEQUENCE [LARGE SCALE GENOMIC DNA]</scope>
    <source>
        <strain evidence="7">PRJEB5721</strain>
    </source>
</reference>